<name>A0A6A4THV9_SCOMX</name>
<protein>
    <recommendedName>
        <fullName evidence="4">LINE-1 type transposase domain-containing protein 1</fullName>
    </recommendedName>
</protein>
<organism evidence="2 3">
    <name type="scientific">Scophthalmus maximus</name>
    <name type="common">Turbot</name>
    <name type="synonym">Psetta maxima</name>
    <dbReference type="NCBI Taxonomy" id="52904"/>
    <lineage>
        <taxon>Eukaryota</taxon>
        <taxon>Metazoa</taxon>
        <taxon>Chordata</taxon>
        <taxon>Craniata</taxon>
        <taxon>Vertebrata</taxon>
        <taxon>Euteleostomi</taxon>
        <taxon>Actinopterygii</taxon>
        <taxon>Neopterygii</taxon>
        <taxon>Teleostei</taxon>
        <taxon>Neoteleostei</taxon>
        <taxon>Acanthomorphata</taxon>
        <taxon>Carangaria</taxon>
        <taxon>Pleuronectiformes</taxon>
        <taxon>Pleuronectoidei</taxon>
        <taxon>Scophthalmidae</taxon>
        <taxon>Scophthalmus</taxon>
    </lineage>
</organism>
<evidence type="ECO:0000256" key="1">
    <source>
        <dbReference type="SAM" id="Coils"/>
    </source>
</evidence>
<reference evidence="2 3" key="1">
    <citation type="submission" date="2019-06" db="EMBL/GenBank/DDBJ databases">
        <title>Draft genomes of female and male turbot (Scophthalmus maximus).</title>
        <authorList>
            <person name="Xu H."/>
            <person name="Xu X.-W."/>
            <person name="Shao C."/>
            <person name="Chen S."/>
        </authorList>
    </citation>
    <scope>NUCLEOTIDE SEQUENCE [LARGE SCALE GENOMIC DNA]</scope>
    <source>
        <strain evidence="2">Ysfricsl-2016a</strain>
        <tissue evidence="2">Blood</tissue>
    </source>
</reference>
<keyword evidence="1" id="KW-0175">Coiled coil</keyword>
<evidence type="ECO:0008006" key="4">
    <source>
        <dbReference type="Google" id="ProtNLM"/>
    </source>
</evidence>
<accession>A0A6A4THV9</accession>
<dbReference type="InterPro" id="IPR004244">
    <property type="entry name" value="Transposase_22"/>
</dbReference>
<gene>
    <name evidence="2" type="ORF">F2P81_003993</name>
</gene>
<sequence length="215" mass="24126">MASPRAKATETDEIASPGVALVDTILAAIDNLKSEFSTTFDGLFTAIENVKRDVSDCVERVAQAEMRISTTEDSVITLQTKVQSLEGKNKDLEEKILDLEARSRHSNLRLLNLPEGAEGEDACTFLESWIVEALELAPLRAKVTMERAHRIGRKTDTNSSSRMLIIKFLNYRDKEVVVRAAKLKGQILYKNHYLRLYQDMAAGVHKKQKEDSDMA</sequence>
<dbReference type="AlphaFoldDB" id="A0A6A4THV9"/>
<evidence type="ECO:0000313" key="3">
    <source>
        <dbReference type="Proteomes" id="UP000438429"/>
    </source>
</evidence>
<dbReference type="Proteomes" id="UP000438429">
    <property type="component" value="Unassembled WGS sequence"/>
</dbReference>
<evidence type="ECO:0000313" key="2">
    <source>
        <dbReference type="EMBL" id="KAF0044835.1"/>
    </source>
</evidence>
<comment type="caution">
    <text evidence="2">The sequence shown here is derived from an EMBL/GenBank/DDBJ whole genome shotgun (WGS) entry which is preliminary data.</text>
</comment>
<dbReference type="PANTHER" id="PTHR11505">
    <property type="entry name" value="L1 TRANSPOSABLE ELEMENT-RELATED"/>
    <property type="match status" value="1"/>
</dbReference>
<dbReference type="EMBL" id="VEVO01000003">
    <property type="protein sequence ID" value="KAF0044835.1"/>
    <property type="molecule type" value="Genomic_DNA"/>
</dbReference>
<feature type="coiled-coil region" evidence="1">
    <location>
        <begin position="47"/>
        <end position="109"/>
    </location>
</feature>
<dbReference type="Gene3D" id="1.20.5.340">
    <property type="match status" value="1"/>
</dbReference>
<dbReference type="Gene3D" id="3.30.70.1820">
    <property type="entry name" value="L1 transposable element, RRM domain"/>
    <property type="match status" value="1"/>
</dbReference>
<proteinExistence type="predicted"/>